<reference evidence="2" key="1">
    <citation type="submission" date="2018-12" db="EMBL/GenBank/DDBJ databases">
        <title>Novel natural products biosynthetic potential of the class Ktedonobacteria.</title>
        <authorList>
            <person name="Zheng Y."/>
            <person name="Saitou A."/>
            <person name="Wang C.M."/>
            <person name="Toyoda A."/>
            <person name="Minakuchi Y."/>
            <person name="Sekiguchi Y."/>
            <person name="Ueda K."/>
            <person name="Takano H."/>
            <person name="Sakai Y."/>
            <person name="Yokota A."/>
            <person name="Yabe S."/>
        </authorList>
    </citation>
    <scope>NUCLEOTIDE SEQUENCE</scope>
    <source>
        <strain evidence="2">A3-2</strain>
    </source>
</reference>
<protein>
    <recommendedName>
        <fullName evidence="3">Ig-like domain-containing protein</fullName>
    </recommendedName>
</protein>
<keyword evidence="1" id="KW-0732">Signal</keyword>
<sequence length="154" mass="15769">MKRISALLPPFSGACFLLISLMLSMLAGAGPALAASGTREATAQAGSQCLAAAPAKQQVALGQPAYIVITVACYASIPSPALVVNWGDGNLSKYPLCEHACPVPPVTLVASHAYMLVGTYWPLICLVGTGPITPQPECVSVEVVVVAPTPQPLT</sequence>
<organism evidence="2">
    <name type="scientific">Thermogemmatispora argillosa</name>
    <dbReference type="NCBI Taxonomy" id="2045280"/>
    <lineage>
        <taxon>Bacteria</taxon>
        <taxon>Bacillati</taxon>
        <taxon>Chloroflexota</taxon>
        <taxon>Ktedonobacteria</taxon>
        <taxon>Thermogemmatisporales</taxon>
        <taxon>Thermogemmatisporaceae</taxon>
        <taxon>Thermogemmatispora</taxon>
    </lineage>
</organism>
<evidence type="ECO:0000256" key="1">
    <source>
        <dbReference type="SAM" id="SignalP"/>
    </source>
</evidence>
<proteinExistence type="predicted"/>
<dbReference type="AlphaFoldDB" id="A0A455T0W5"/>
<gene>
    <name evidence="2" type="ORF">KTA_12080</name>
</gene>
<name>A0A455T0W5_9CHLR</name>
<dbReference type="PROSITE" id="PS51257">
    <property type="entry name" value="PROKAR_LIPOPROTEIN"/>
    <property type="match status" value="1"/>
</dbReference>
<evidence type="ECO:0008006" key="3">
    <source>
        <dbReference type="Google" id="ProtNLM"/>
    </source>
</evidence>
<feature type="chain" id="PRO_5019770288" description="Ig-like domain-containing protein" evidence="1">
    <location>
        <begin position="35"/>
        <end position="154"/>
    </location>
</feature>
<dbReference type="EMBL" id="AP019377">
    <property type="protein sequence ID" value="BBH93009.1"/>
    <property type="molecule type" value="Genomic_DNA"/>
</dbReference>
<evidence type="ECO:0000313" key="2">
    <source>
        <dbReference type="EMBL" id="BBH93009.1"/>
    </source>
</evidence>
<accession>A0A455T0W5</accession>
<feature type="signal peptide" evidence="1">
    <location>
        <begin position="1"/>
        <end position="34"/>
    </location>
</feature>